<dbReference type="PANTHER" id="PTHR43280">
    <property type="entry name" value="ARAC-FAMILY TRANSCRIPTIONAL REGULATOR"/>
    <property type="match status" value="1"/>
</dbReference>
<dbReference type="GO" id="GO:0043565">
    <property type="term" value="F:sequence-specific DNA binding"/>
    <property type="evidence" value="ECO:0007669"/>
    <property type="project" value="InterPro"/>
</dbReference>
<dbReference type="EMBL" id="UGSC01000001">
    <property type="protein sequence ID" value="SUA62142.1"/>
    <property type="molecule type" value="Genomic_DNA"/>
</dbReference>
<evidence type="ECO:0000313" key="5">
    <source>
        <dbReference type="Proteomes" id="UP000254400"/>
    </source>
</evidence>
<dbReference type="InterPro" id="IPR009057">
    <property type="entry name" value="Homeodomain-like_sf"/>
</dbReference>
<dbReference type="PRINTS" id="PR00032">
    <property type="entry name" value="HTHARAC"/>
</dbReference>
<dbReference type="InterPro" id="IPR020449">
    <property type="entry name" value="Tscrpt_reg_AraC-type_HTH"/>
</dbReference>
<protein>
    <submittedName>
        <fullName evidence="4">AraC family transcriptional regulator</fullName>
    </submittedName>
</protein>
<keyword evidence="1" id="KW-0805">Transcription regulation</keyword>
<dbReference type="AlphaFoldDB" id="A0A0F0FZC8"/>
<proteinExistence type="predicted"/>
<reference evidence="4 5" key="1">
    <citation type="submission" date="2018-06" db="EMBL/GenBank/DDBJ databases">
        <authorList>
            <consortium name="Pathogen Informatics"/>
            <person name="Doyle S."/>
        </authorList>
    </citation>
    <scope>NUCLEOTIDE SEQUENCE [LARGE SCALE GENOMIC DNA]</scope>
    <source>
        <strain evidence="4 5">NCTC10343</strain>
    </source>
</reference>
<organism evidence="4 5">
    <name type="scientific">Paenibacillus polymyxa</name>
    <name type="common">Bacillus polymyxa</name>
    <dbReference type="NCBI Taxonomy" id="1406"/>
    <lineage>
        <taxon>Bacteria</taxon>
        <taxon>Bacillati</taxon>
        <taxon>Bacillota</taxon>
        <taxon>Bacilli</taxon>
        <taxon>Bacillales</taxon>
        <taxon>Paenibacillaceae</taxon>
        <taxon>Paenibacillus</taxon>
    </lineage>
</organism>
<dbReference type="GO" id="GO:0003700">
    <property type="term" value="F:DNA-binding transcription factor activity"/>
    <property type="evidence" value="ECO:0007669"/>
    <property type="project" value="InterPro"/>
</dbReference>
<evidence type="ECO:0000256" key="3">
    <source>
        <dbReference type="ARBA" id="ARBA00023163"/>
    </source>
</evidence>
<keyword evidence="3" id="KW-0804">Transcription</keyword>
<evidence type="ECO:0000256" key="2">
    <source>
        <dbReference type="ARBA" id="ARBA00023125"/>
    </source>
</evidence>
<dbReference type="SUPFAM" id="SSF46689">
    <property type="entry name" value="Homeodomain-like"/>
    <property type="match status" value="1"/>
</dbReference>
<dbReference type="SUPFAM" id="SSF51215">
    <property type="entry name" value="Regulatory protein AraC"/>
    <property type="match status" value="1"/>
</dbReference>
<dbReference type="PANTHER" id="PTHR43280:SF2">
    <property type="entry name" value="HTH-TYPE TRANSCRIPTIONAL REGULATOR EXSA"/>
    <property type="match status" value="1"/>
</dbReference>
<dbReference type="Gene3D" id="1.10.10.60">
    <property type="entry name" value="Homeodomain-like"/>
    <property type="match status" value="2"/>
</dbReference>
<dbReference type="InterPro" id="IPR018060">
    <property type="entry name" value="HTH_AraC"/>
</dbReference>
<dbReference type="InterPro" id="IPR037923">
    <property type="entry name" value="HTH-like"/>
</dbReference>
<dbReference type="GeneID" id="93349079"/>
<gene>
    <name evidence="4" type="primary">melR_1</name>
    <name evidence="4" type="ORF">NCTC10343_00224</name>
</gene>
<name>A0A0F0FZC8_PAEPO</name>
<dbReference type="InterPro" id="IPR018062">
    <property type="entry name" value="HTH_AraC-typ_CS"/>
</dbReference>
<dbReference type="PROSITE" id="PS00041">
    <property type="entry name" value="HTH_ARAC_FAMILY_1"/>
    <property type="match status" value="1"/>
</dbReference>
<dbReference type="SMART" id="SM00342">
    <property type="entry name" value="HTH_ARAC"/>
    <property type="match status" value="1"/>
</dbReference>
<dbReference type="RefSeq" id="WP_016820150.1">
    <property type="nucleotide sequence ID" value="NZ_CP009909.1"/>
</dbReference>
<dbReference type="PROSITE" id="PS01124">
    <property type="entry name" value="HTH_ARAC_FAMILY_2"/>
    <property type="match status" value="1"/>
</dbReference>
<dbReference type="Pfam" id="PF12833">
    <property type="entry name" value="HTH_18"/>
    <property type="match status" value="1"/>
</dbReference>
<evidence type="ECO:0000313" key="4">
    <source>
        <dbReference type="EMBL" id="SUA62142.1"/>
    </source>
</evidence>
<accession>A0A0F0FZC8</accession>
<evidence type="ECO:0000256" key="1">
    <source>
        <dbReference type="ARBA" id="ARBA00023015"/>
    </source>
</evidence>
<dbReference type="Proteomes" id="UP000254400">
    <property type="component" value="Unassembled WGS sequence"/>
</dbReference>
<sequence length="292" mass="34738">MSKTDFLSFLVPPLPYFIEGNFTTYQKGDWHPNRYNLGYFDVIIIKEGLLHIGEEDESWKITENHALILEPDKHHFPIEACTEQTSFYWFHFQTNSMWCAQSSPNFIIPSTPIPELHFHSEHTTIHLPKYQKLINPHELFSKLDYLLASTLKTRKLALWETQQTFVNIFQSLEYDENYKSSSSKLAEQIEIFLKQNYRNAITNKDLEAHFHVHQNYLARCMKATFQRTPLEYLMDYRLDQGRSLLLQTDWSIQQITEETGFSQASYFSKCFKERFGMSPKNYRQQYWKPATN</sequence>
<keyword evidence="2" id="KW-0238">DNA-binding</keyword>